<dbReference type="AlphaFoldDB" id="A0A5P9CP06"/>
<evidence type="ECO:0000313" key="2">
    <source>
        <dbReference type="Proteomes" id="UP000326936"/>
    </source>
</evidence>
<keyword evidence="1" id="KW-0614">Plasmid</keyword>
<accession>A0A5P9CP06</accession>
<organism evidence="1 2">
    <name type="scientific">Vibrio aquimaris</name>
    <dbReference type="NCBI Taxonomy" id="2587862"/>
    <lineage>
        <taxon>Bacteria</taxon>
        <taxon>Pseudomonadati</taxon>
        <taxon>Pseudomonadota</taxon>
        <taxon>Gammaproteobacteria</taxon>
        <taxon>Vibrionales</taxon>
        <taxon>Vibrionaceae</taxon>
        <taxon>Vibrio</taxon>
    </lineage>
</organism>
<dbReference type="EMBL" id="CP045351">
    <property type="protein sequence ID" value="QFT27944.1"/>
    <property type="molecule type" value="Genomic_DNA"/>
</dbReference>
<geneLocation type="plasmid" evidence="2">
    <name>pthaf100_a</name>
</geneLocation>
<dbReference type="KEGG" id="vaq:FIV01_16265"/>
<proteinExistence type="predicted"/>
<dbReference type="Proteomes" id="UP000326936">
    <property type="component" value="Plasmid pTHAF100_a"/>
</dbReference>
<evidence type="ECO:0000313" key="1">
    <source>
        <dbReference type="EMBL" id="QFT27944.1"/>
    </source>
</evidence>
<keyword evidence="2" id="KW-1185">Reference proteome</keyword>
<protein>
    <submittedName>
        <fullName evidence="1">Uncharacterized protein</fullName>
    </submittedName>
</protein>
<reference evidence="1 2" key="1">
    <citation type="submission" date="2019-10" db="EMBL/GenBank/DDBJ databases">
        <title>Complete genome sequence of Vibrio sp. strain THAF100, isolated from non-filtered water from the water column of tank 6 of a marine aquarium containing stony-coral fragments. Water maintained at 26 degree C.</title>
        <authorList>
            <person name="Ruckert C."/>
            <person name="Franco A."/>
            <person name="Kalinowski J."/>
            <person name="Glaeser S."/>
        </authorList>
    </citation>
    <scope>NUCLEOTIDE SEQUENCE [LARGE SCALE GENOMIC DNA]</scope>
    <source>
        <strain evidence="1 2">THAF100</strain>
        <plasmid evidence="2">pthaf100_a</plasmid>
    </source>
</reference>
<name>A0A5P9CP06_9VIBR</name>
<sequence length="60" mass="7057">MQNCCIYVRKMSDGFYIFVNYAILMNDKDNLIVIKATQFFARITNFLAKECSSGSIRYMR</sequence>
<gene>
    <name evidence="1" type="ORF">FIV01_16265</name>
</gene>